<dbReference type="Pfam" id="PF11959">
    <property type="entry name" value="DUF3473"/>
    <property type="match status" value="1"/>
</dbReference>
<dbReference type="PANTHER" id="PTHR47561:SF1">
    <property type="entry name" value="POLYSACCHARIDE DEACETYLASE FAMILY PROTEIN (AFU_ORTHOLOGUE AFUA_6G05030)"/>
    <property type="match status" value="1"/>
</dbReference>
<dbReference type="InterPro" id="IPR011330">
    <property type="entry name" value="Glyco_hydro/deAcase_b/a-brl"/>
</dbReference>
<reference evidence="1 2" key="1">
    <citation type="submission" date="2015-12" db="EMBL/GenBank/DDBJ databases">
        <title>Complete genome of Roseateles depolymerans KCTC 42856.</title>
        <authorList>
            <person name="Kim K.M."/>
        </authorList>
    </citation>
    <scope>NUCLEOTIDE SEQUENCE [LARGE SCALE GENOMIC DNA]</scope>
    <source>
        <strain evidence="1 2">KCTC 42856</strain>
    </source>
</reference>
<dbReference type="CDD" id="cd10941">
    <property type="entry name" value="CE4_PuuE_HpPgdA_like_2"/>
    <property type="match status" value="1"/>
</dbReference>
<dbReference type="Proteomes" id="UP000060699">
    <property type="component" value="Chromosome"/>
</dbReference>
<proteinExistence type="predicted"/>
<dbReference type="InterPro" id="IPR014344">
    <property type="entry name" value="XrtA_polysacc_deacetyl"/>
</dbReference>
<dbReference type="PROSITE" id="PS51677">
    <property type="entry name" value="NODB"/>
    <property type="match status" value="1"/>
</dbReference>
<dbReference type="EMBL" id="CP013729">
    <property type="protein sequence ID" value="ALV06295.1"/>
    <property type="molecule type" value="Genomic_DNA"/>
</dbReference>
<name>A0A0U3LMY8_9BURK</name>
<protein>
    <submittedName>
        <fullName evidence="1">Polysaccharide deactylase family protein, pep-cterm locus subfamily</fullName>
    </submittedName>
</protein>
<dbReference type="Gene3D" id="3.20.20.370">
    <property type="entry name" value="Glycoside hydrolase/deacetylase"/>
    <property type="match status" value="1"/>
</dbReference>
<dbReference type="InterPro" id="IPR045235">
    <property type="entry name" value="PuuE_HpPgdA-like"/>
</dbReference>
<evidence type="ECO:0000313" key="2">
    <source>
        <dbReference type="Proteomes" id="UP000060699"/>
    </source>
</evidence>
<sequence length="301" mass="34487">MTTPASAERPARSAMSSSRIRNAMSIDVEDYFQVSAFAPYIQRGDWDRRECRVQRNVGRILDLLDARGVKATFFTLGWIAQRYPQLVRDIVARGHELASHGYGHERASDLTPQAFRQDILSAKQLLEDLGGVAVNGYRAPSFSIGESNLWAFDVVADCGYRYSSSVYPIEHDHYGMPDSPRFAYEVRPGLIEVPVTTLRFRGRNYPSSGGGWFRLLPYGVTRWMIERFNRIEGRSAVFYFHPWEIDPEQPRIEGIDAKTRFRHYVNIGRTEGRIAQLLADFEWARMDELFLPPAADRREAA</sequence>
<dbReference type="STRING" id="76731.RD2015_1814"/>
<evidence type="ECO:0000313" key="1">
    <source>
        <dbReference type="EMBL" id="ALV06295.1"/>
    </source>
</evidence>
<dbReference type="InterPro" id="IPR022560">
    <property type="entry name" value="DUF3473"/>
</dbReference>
<gene>
    <name evidence="1" type="ORF">RD2015_1814</name>
</gene>
<dbReference type="InterPro" id="IPR002509">
    <property type="entry name" value="NODB_dom"/>
</dbReference>
<organism evidence="1 2">
    <name type="scientific">Roseateles depolymerans</name>
    <dbReference type="NCBI Taxonomy" id="76731"/>
    <lineage>
        <taxon>Bacteria</taxon>
        <taxon>Pseudomonadati</taxon>
        <taxon>Pseudomonadota</taxon>
        <taxon>Betaproteobacteria</taxon>
        <taxon>Burkholderiales</taxon>
        <taxon>Sphaerotilaceae</taxon>
        <taxon>Roseateles</taxon>
    </lineage>
</organism>
<dbReference type="AlphaFoldDB" id="A0A0U3LMY8"/>
<accession>A0A0U3LMY8</accession>
<keyword evidence="2" id="KW-1185">Reference proteome</keyword>
<dbReference type="PANTHER" id="PTHR47561">
    <property type="entry name" value="POLYSACCHARIDE DEACETYLASE FAMILY PROTEIN (AFU_ORTHOLOGUE AFUA_6G05030)"/>
    <property type="match status" value="1"/>
</dbReference>
<dbReference type="RefSeq" id="WP_375137513.1">
    <property type="nucleotide sequence ID" value="NZ_CP013729.1"/>
</dbReference>
<dbReference type="SUPFAM" id="SSF88713">
    <property type="entry name" value="Glycoside hydrolase/deacetylase"/>
    <property type="match status" value="1"/>
</dbReference>
<dbReference type="KEGG" id="rdp:RD2015_1814"/>
<dbReference type="GO" id="GO:0016810">
    <property type="term" value="F:hydrolase activity, acting on carbon-nitrogen (but not peptide) bonds"/>
    <property type="evidence" value="ECO:0007669"/>
    <property type="project" value="InterPro"/>
</dbReference>
<dbReference type="NCBIfam" id="TIGR03006">
    <property type="entry name" value="pepcterm_polyde"/>
    <property type="match status" value="1"/>
</dbReference>
<dbReference type="PATRIC" id="fig|76731.3.peg.1858"/>
<dbReference type="Pfam" id="PF01522">
    <property type="entry name" value="Polysacc_deac_1"/>
    <property type="match status" value="1"/>
</dbReference>
<dbReference type="GO" id="GO:0005975">
    <property type="term" value="P:carbohydrate metabolic process"/>
    <property type="evidence" value="ECO:0007669"/>
    <property type="project" value="InterPro"/>
</dbReference>